<dbReference type="AlphaFoldDB" id="A0ABD0LBZ6"/>
<name>A0ABD0LBZ6_9CAEN</name>
<accession>A0ABD0LBZ6</accession>
<protein>
    <submittedName>
        <fullName evidence="1">Uncharacterized protein</fullName>
    </submittedName>
</protein>
<proteinExistence type="predicted"/>
<dbReference type="EMBL" id="JACVVK020000064">
    <property type="protein sequence ID" value="KAK7496795.1"/>
    <property type="molecule type" value="Genomic_DNA"/>
</dbReference>
<sequence length="72" mass="7791">MSAALTVTPLVSEAGAKSLKPFAEESGDLADFCFCRLCNVRCLFPAEANQRRSKTGSRLENCAVDLTHCPEL</sequence>
<evidence type="ECO:0000313" key="1">
    <source>
        <dbReference type="EMBL" id="KAK7496795.1"/>
    </source>
</evidence>
<dbReference type="Proteomes" id="UP001519460">
    <property type="component" value="Unassembled WGS sequence"/>
</dbReference>
<organism evidence="1 2">
    <name type="scientific">Batillaria attramentaria</name>
    <dbReference type="NCBI Taxonomy" id="370345"/>
    <lineage>
        <taxon>Eukaryota</taxon>
        <taxon>Metazoa</taxon>
        <taxon>Spiralia</taxon>
        <taxon>Lophotrochozoa</taxon>
        <taxon>Mollusca</taxon>
        <taxon>Gastropoda</taxon>
        <taxon>Caenogastropoda</taxon>
        <taxon>Sorbeoconcha</taxon>
        <taxon>Cerithioidea</taxon>
        <taxon>Batillariidae</taxon>
        <taxon>Batillaria</taxon>
    </lineage>
</organism>
<keyword evidence="2" id="KW-1185">Reference proteome</keyword>
<comment type="caution">
    <text evidence="1">The sequence shown here is derived from an EMBL/GenBank/DDBJ whole genome shotgun (WGS) entry which is preliminary data.</text>
</comment>
<reference evidence="1 2" key="1">
    <citation type="journal article" date="2023" name="Sci. Data">
        <title>Genome assembly of the Korean intertidal mud-creeper Batillaria attramentaria.</title>
        <authorList>
            <person name="Patra A.K."/>
            <person name="Ho P.T."/>
            <person name="Jun S."/>
            <person name="Lee S.J."/>
            <person name="Kim Y."/>
            <person name="Won Y.J."/>
        </authorList>
    </citation>
    <scope>NUCLEOTIDE SEQUENCE [LARGE SCALE GENOMIC DNA]</scope>
    <source>
        <strain evidence="1">Wonlab-2016</strain>
    </source>
</reference>
<evidence type="ECO:0000313" key="2">
    <source>
        <dbReference type="Proteomes" id="UP001519460"/>
    </source>
</evidence>
<gene>
    <name evidence="1" type="ORF">BaRGS_00012004</name>
</gene>